<dbReference type="GeneID" id="108004623"/>
<dbReference type="RefSeq" id="XP_016923051.1">
    <property type="nucleotide sequence ID" value="XM_017067562.4"/>
</dbReference>
<sequence>MAMKMNQNQNQFKINYTQQYVARITVPLVEPIIPVPQMSSANLRVRRAVVESYRGRQIAPDDAMLPMPPHNKAQSMSVILQDLQRRVRDLKLWDRAIRLLKKRI</sequence>
<accession>A0AB39YW66</accession>
<reference evidence="2" key="1">
    <citation type="submission" date="2025-08" db="UniProtKB">
        <authorList>
            <consortium name="RefSeq"/>
        </authorList>
    </citation>
    <scope>IDENTIFICATION</scope>
</reference>
<keyword evidence="1" id="KW-1185">Reference proteome</keyword>
<proteinExistence type="predicted"/>
<dbReference type="Proteomes" id="UP001652628">
    <property type="component" value="Chromosome X"/>
</dbReference>
<protein>
    <submittedName>
        <fullName evidence="2">Uncharacterized protein</fullName>
    </submittedName>
</protein>
<gene>
    <name evidence="2" type="primary">LOC108004623</name>
</gene>
<evidence type="ECO:0000313" key="2">
    <source>
        <dbReference type="RefSeq" id="XP_016923051.1"/>
    </source>
</evidence>
<dbReference type="AlphaFoldDB" id="A0AB39YW66"/>
<name>A0AB39YW66_DROSZ</name>
<organism evidence="1 2">
    <name type="scientific">Drosophila suzukii</name>
    <name type="common">Spotted-wing drosophila fruit fly</name>
    <dbReference type="NCBI Taxonomy" id="28584"/>
    <lineage>
        <taxon>Eukaryota</taxon>
        <taxon>Metazoa</taxon>
        <taxon>Ecdysozoa</taxon>
        <taxon>Arthropoda</taxon>
        <taxon>Hexapoda</taxon>
        <taxon>Insecta</taxon>
        <taxon>Pterygota</taxon>
        <taxon>Neoptera</taxon>
        <taxon>Endopterygota</taxon>
        <taxon>Diptera</taxon>
        <taxon>Brachycera</taxon>
        <taxon>Muscomorpha</taxon>
        <taxon>Ephydroidea</taxon>
        <taxon>Drosophilidae</taxon>
        <taxon>Drosophila</taxon>
        <taxon>Sophophora</taxon>
    </lineage>
</organism>
<evidence type="ECO:0000313" key="1">
    <source>
        <dbReference type="Proteomes" id="UP001652628"/>
    </source>
</evidence>